<evidence type="ECO:0000313" key="4">
    <source>
        <dbReference type="EMBL" id="GBN74294.1"/>
    </source>
</evidence>
<keyword evidence="5" id="KW-1185">Reference proteome</keyword>
<feature type="region of interest" description="Disordered" evidence="2">
    <location>
        <begin position="78"/>
        <end position="98"/>
    </location>
</feature>
<dbReference type="InterPro" id="IPR036875">
    <property type="entry name" value="Znf_CCHC_sf"/>
</dbReference>
<dbReference type="SMART" id="SM00343">
    <property type="entry name" value="ZnF_C2HC"/>
    <property type="match status" value="1"/>
</dbReference>
<evidence type="ECO:0000259" key="3">
    <source>
        <dbReference type="PROSITE" id="PS50158"/>
    </source>
</evidence>
<dbReference type="Gene3D" id="4.10.60.10">
    <property type="entry name" value="Zinc finger, CCHC-type"/>
    <property type="match status" value="1"/>
</dbReference>
<evidence type="ECO:0000256" key="1">
    <source>
        <dbReference type="PROSITE-ProRule" id="PRU00047"/>
    </source>
</evidence>
<dbReference type="InterPro" id="IPR001878">
    <property type="entry name" value="Znf_CCHC"/>
</dbReference>
<evidence type="ECO:0000256" key="2">
    <source>
        <dbReference type="SAM" id="MobiDB-lite"/>
    </source>
</evidence>
<dbReference type="OrthoDB" id="6431693at2759"/>
<proteinExistence type="predicted"/>
<organism evidence="4 5">
    <name type="scientific">Araneus ventricosus</name>
    <name type="common">Orbweaver spider</name>
    <name type="synonym">Epeira ventricosa</name>
    <dbReference type="NCBI Taxonomy" id="182803"/>
    <lineage>
        <taxon>Eukaryota</taxon>
        <taxon>Metazoa</taxon>
        <taxon>Ecdysozoa</taxon>
        <taxon>Arthropoda</taxon>
        <taxon>Chelicerata</taxon>
        <taxon>Arachnida</taxon>
        <taxon>Araneae</taxon>
        <taxon>Araneomorphae</taxon>
        <taxon>Entelegynae</taxon>
        <taxon>Araneoidea</taxon>
        <taxon>Araneidae</taxon>
        <taxon>Araneus</taxon>
    </lineage>
</organism>
<dbReference type="Pfam" id="PF00098">
    <property type="entry name" value="zf-CCHC"/>
    <property type="match status" value="1"/>
</dbReference>
<keyword evidence="1" id="KW-0862">Zinc</keyword>
<name>A0A4Y2REW9_ARAVE</name>
<sequence length="111" mass="12917">MPPQQENNLFLFISPPAQPRKTDVWRSADNSPVCFHCGRPGHIVRYCRERKAVSDSFRTRRQNFNEVNAEEDFRSLNFLRQHTPSPNRGRSLTRSFRSPSPFLSIQSVSEP</sequence>
<dbReference type="Proteomes" id="UP000499080">
    <property type="component" value="Unassembled WGS sequence"/>
</dbReference>
<reference evidence="4 5" key="1">
    <citation type="journal article" date="2019" name="Sci. Rep.">
        <title>Orb-weaving spider Araneus ventricosus genome elucidates the spidroin gene catalogue.</title>
        <authorList>
            <person name="Kono N."/>
            <person name="Nakamura H."/>
            <person name="Ohtoshi R."/>
            <person name="Moran D.A.P."/>
            <person name="Shinohara A."/>
            <person name="Yoshida Y."/>
            <person name="Fujiwara M."/>
            <person name="Mori M."/>
            <person name="Tomita M."/>
            <person name="Arakawa K."/>
        </authorList>
    </citation>
    <scope>NUCLEOTIDE SEQUENCE [LARGE SCALE GENOMIC DNA]</scope>
</reference>
<dbReference type="EMBL" id="BGPR01016836">
    <property type="protein sequence ID" value="GBN74294.1"/>
    <property type="molecule type" value="Genomic_DNA"/>
</dbReference>
<feature type="domain" description="CCHC-type" evidence="3">
    <location>
        <begin position="34"/>
        <end position="49"/>
    </location>
</feature>
<keyword evidence="1" id="KW-0863">Zinc-finger</keyword>
<keyword evidence="1" id="KW-0479">Metal-binding</keyword>
<dbReference type="AlphaFoldDB" id="A0A4Y2REW9"/>
<evidence type="ECO:0000313" key="5">
    <source>
        <dbReference type="Proteomes" id="UP000499080"/>
    </source>
</evidence>
<dbReference type="PROSITE" id="PS50158">
    <property type="entry name" value="ZF_CCHC"/>
    <property type="match status" value="1"/>
</dbReference>
<dbReference type="GO" id="GO:0008270">
    <property type="term" value="F:zinc ion binding"/>
    <property type="evidence" value="ECO:0007669"/>
    <property type="project" value="UniProtKB-KW"/>
</dbReference>
<dbReference type="GO" id="GO:0003676">
    <property type="term" value="F:nucleic acid binding"/>
    <property type="evidence" value="ECO:0007669"/>
    <property type="project" value="InterPro"/>
</dbReference>
<accession>A0A4Y2REW9</accession>
<protein>
    <recommendedName>
        <fullName evidence="3">CCHC-type domain-containing protein</fullName>
    </recommendedName>
</protein>
<dbReference type="SUPFAM" id="SSF57756">
    <property type="entry name" value="Retrovirus zinc finger-like domains"/>
    <property type="match status" value="1"/>
</dbReference>
<gene>
    <name evidence="4" type="ORF">AVEN_249436_1</name>
</gene>
<comment type="caution">
    <text evidence="4">The sequence shown here is derived from an EMBL/GenBank/DDBJ whole genome shotgun (WGS) entry which is preliminary data.</text>
</comment>